<feature type="domain" description="Autotransporter" evidence="3">
    <location>
        <begin position="478"/>
        <end position="758"/>
    </location>
</feature>
<dbReference type="Pfam" id="PF03797">
    <property type="entry name" value="Autotransporter"/>
    <property type="match status" value="1"/>
</dbReference>
<dbReference type="EMBL" id="CABPSL010000003">
    <property type="protein sequence ID" value="VVD88200.1"/>
    <property type="molecule type" value="Genomic_DNA"/>
</dbReference>
<sequence length="758" mass="79350">MKINAIDTHTGLHSTQDTDTLAARVRRTAIAGAAAVALTGGGMVSANAATEMVVESSAAEENWKRMGRTAAKQSGLSMDRAAQVIADAADKKAELVMALTVERKQTKALMDASDAVLKAEGNFFQRGLDQAETRLDKARANLSKATQMREATQARHESLAQEKANATLTLWQTAAAQLTAAASNQEPTESLTVKHERTFTDASGLSTDDFFKRIDDAIARGKENNAKMAAELDKPAFLKQKDHEIAKAKRALELLKSEQKAKLLVAKAPLVETASALGVPAPAPAIAEISEVAAAATESAATTTPAVVMADASDVDWRKWMDDKTREIKEGAETTARIVETSEHATDEEKVTTRQVLTEVIDTLEQELGESTGDDGKETNPDDVTRAGIDSTDTDVGDDSTDTVVGVDESIATESPAEPTESEALVQPVNPAIQAMAAGVVLTQMANAAQQNADLFRKGMQDRVSGDDAFMQPTDIASATSGISTWAQAMGGQTTGQARGDVAGFSMRGAGMVAGIDAKKNNTRVGVAVGYGDASVDANGANSQNASSKVSTYSVGLYGAHEVDGWFANGGVSYSAHSIKSQRTAKLGGEVYGLSGKTSATTIGGFAQFGKHIVTRAVNIDPSVTLKVSNTSVKGFTENGEAGLKVDGSQFNSARVGIGARLWKEFGDASHSITPSLRIAYERELAHAAPSMDVALANAAKAGTMTVTGHKLGRDIVSAEAGVDVKFGKKLSLRGGVNGSLRQGQTQAGVAGSLKYVW</sequence>
<dbReference type="PROSITE" id="PS51208">
    <property type="entry name" value="AUTOTRANSPORTER"/>
    <property type="match status" value="1"/>
</dbReference>
<feature type="compositionally biased region" description="Acidic residues" evidence="2">
    <location>
        <begin position="392"/>
        <end position="401"/>
    </location>
</feature>
<dbReference type="SMART" id="SM00869">
    <property type="entry name" value="Autotransporter"/>
    <property type="match status" value="1"/>
</dbReference>
<dbReference type="InterPro" id="IPR036709">
    <property type="entry name" value="Autotransporte_beta_dom_sf"/>
</dbReference>
<dbReference type="OrthoDB" id="5360469at2"/>
<evidence type="ECO:0000259" key="3">
    <source>
        <dbReference type="PROSITE" id="PS51208"/>
    </source>
</evidence>
<dbReference type="AlphaFoldDB" id="A0A5E4TJX1"/>
<evidence type="ECO:0000256" key="1">
    <source>
        <dbReference type="SAM" id="Coils"/>
    </source>
</evidence>
<reference evidence="4 5" key="1">
    <citation type="submission" date="2019-08" db="EMBL/GenBank/DDBJ databases">
        <authorList>
            <person name="Peeters C."/>
        </authorList>
    </citation>
    <scope>NUCLEOTIDE SEQUENCE [LARGE SCALE GENOMIC DNA]</scope>
    <source>
        <strain evidence="4 5">LMG 31106</strain>
    </source>
</reference>
<dbReference type="SUPFAM" id="SSF103515">
    <property type="entry name" value="Autotransporter"/>
    <property type="match status" value="1"/>
</dbReference>
<evidence type="ECO:0000313" key="4">
    <source>
        <dbReference type="EMBL" id="VVD88200.1"/>
    </source>
</evidence>
<dbReference type="Gene3D" id="2.40.128.130">
    <property type="entry name" value="Autotransporter beta-domain"/>
    <property type="match status" value="1"/>
</dbReference>
<name>A0A5E4TJX1_9BURK</name>
<dbReference type="InterPro" id="IPR005546">
    <property type="entry name" value="Autotransporte_beta"/>
</dbReference>
<dbReference type="Proteomes" id="UP000384354">
    <property type="component" value="Unassembled WGS sequence"/>
</dbReference>
<proteinExistence type="predicted"/>
<gene>
    <name evidence="4" type="ORF">PCE31106_01477</name>
</gene>
<keyword evidence="1" id="KW-0175">Coiled coil</keyword>
<evidence type="ECO:0000313" key="5">
    <source>
        <dbReference type="Proteomes" id="UP000384354"/>
    </source>
</evidence>
<protein>
    <submittedName>
        <fullName evidence="4">Outer membrane autotransporter barrel domain-containing protein</fullName>
    </submittedName>
</protein>
<feature type="compositionally biased region" description="Basic and acidic residues" evidence="2">
    <location>
        <begin position="374"/>
        <end position="385"/>
    </location>
</feature>
<dbReference type="RefSeq" id="WP_150562870.1">
    <property type="nucleotide sequence ID" value="NZ_CABPSL010000003.1"/>
</dbReference>
<accession>A0A5E4TJX1</accession>
<feature type="coiled-coil region" evidence="1">
    <location>
        <begin position="128"/>
        <end position="162"/>
    </location>
</feature>
<organism evidence="4 5">
    <name type="scientific">Pandoraea cepalis</name>
    <dbReference type="NCBI Taxonomy" id="2508294"/>
    <lineage>
        <taxon>Bacteria</taxon>
        <taxon>Pseudomonadati</taxon>
        <taxon>Pseudomonadota</taxon>
        <taxon>Betaproteobacteria</taxon>
        <taxon>Burkholderiales</taxon>
        <taxon>Burkholderiaceae</taxon>
        <taxon>Pandoraea</taxon>
    </lineage>
</organism>
<evidence type="ECO:0000256" key="2">
    <source>
        <dbReference type="SAM" id="MobiDB-lite"/>
    </source>
</evidence>
<feature type="region of interest" description="Disordered" evidence="2">
    <location>
        <begin position="366"/>
        <end position="403"/>
    </location>
</feature>